<name>A0ABT5MJM9_9BURK</name>
<gene>
    <name evidence="1" type="ORF">PSQ39_18425</name>
</gene>
<accession>A0ABT5MJM9</accession>
<dbReference type="Proteomes" id="UP001528672">
    <property type="component" value="Unassembled WGS sequence"/>
</dbReference>
<evidence type="ECO:0000313" key="2">
    <source>
        <dbReference type="Proteomes" id="UP001528672"/>
    </source>
</evidence>
<evidence type="ECO:0000313" key="1">
    <source>
        <dbReference type="EMBL" id="MDD0816621.1"/>
    </source>
</evidence>
<comment type="caution">
    <text evidence="1">The sequence shown here is derived from an EMBL/GenBank/DDBJ whole genome shotgun (WGS) entry which is preliminary data.</text>
</comment>
<dbReference type="EMBL" id="JAQSIO010000009">
    <property type="protein sequence ID" value="MDD0816621.1"/>
    <property type="molecule type" value="Genomic_DNA"/>
</dbReference>
<keyword evidence="2" id="KW-1185">Reference proteome</keyword>
<dbReference type="RefSeq" id="WP_273928549.1">
    <property type="nucleotide sequence ID" value="NZ_JAQSIO010000009.1"/>
</dbReference>
<protein>
    <recommendedName>
        <fullName evidence="3">50S ribosomal protein L11 methyltransferase</fullName>
    </recommendedName>
</protein>
<proteinExistence type="predicted"/>
<reference evidence="1 2" key="1">
    <citation type="submission" date="2023-02" db="EMBL/GenBank/DDBJ databases">
        <title>Bacterial whole genome sequence for Curvibacter sp. HBC28.</title>
        <authorList>
            <person name="Le V."/>
            <person name="Ko S.-R."/>
            <person name="Ahn C.-Y."/>
            <person name="Oh H.-M."/>
        </authorList>
    </citation>
    <scope>NUCLEOTIDE SEQUENCE [LARGE SCALE GENOMIC DNA]</scope>
    <source>
        <strain evidence="1 2">HBC28</strain>
    </source>
</reference>
<sequence length="124" mass="13987">MSLSLDYLDFELSEDIDETQTLDAMASVWPEQWAAMERELRQVMQWARQHFGAEGALDEGALWDVDVQAWVESEPVRTLHWDAAALSLTEALPAEPRQRCTLTVSICGGAVFAAAFRQQFNLLD</sequence>
<evidence type="ECO:0008006" key="3">
    <source>
        <dbReference type="Google" id="ProtNLM"/>
    </source>
</evidence>
<organism evidence="1 2">
    <name type="scientific">Curvibacter microcysteis</name>
    <dbReference type="NCBI Taxonomy" id="3026419"/>
    <lineage>
        <taxon>Bacteria</taxon>
        <taxon>Pseudomonadati</taxon>
        <taxon>Pseudomonadota</taxon>
        <taxon>Betaproteobacteria</taxon>
        <taxon>Burkholderiales</taxon>
        <taxon>Comamonadaceae</taxon>
        <taxon>Curvibacter</taxon>
    </lineage>
</organism>